<protein>
    <recommendedName>
        <fullName evidence="2">SET domain-containing protein</fullName>
    </recommendedName>
</protein>
<proteinExistence type="predicted"/>
<keyword evidence="4" id="KW-1185">Reference proteome</keyword>
<evidence type="ECO:0000256" key="1">
    <source>
        <dbReference type="SAM" id="MobiDB-lite"/>
    </source>
</evidence>
<gene>
    <name evidence="3" type="ORF">P8C59_003939</name>
</gene>
<dbReference type="PANTHER" id="PTHR12197">
    <property type="entry name" value="HISTONE-LYSINE N-METHYLTRANSFERASE SMYD"/>
    <property type="match status" value="1"/>
</dbReference>
<name>A0AAD9I184_9PEZI</name>
<evidence type="ECO:0000313" key="3">
    <source>
        <dbReference type="EMBL" id="KAK2069353.1"/>
    </source>
</evidence>
<feature type="domain" description="SET" evidence="2">
    <location>
        <begin position="43"/>
        <end position="275"/>
    </location>
</feature>
<reference evidence="3" key="1">
    <citation type="journal article" date="2023" name="Mol. Plant Microbe Interact.">
        <title>Elucidating the Obligate Nature and Biological Capacity of an Invasive Fungal Corn Pathogen.</title>
        <authorList>
            <person name="MacCready J.S."/>
            <person name="Roggenkamp E.M."/>
            <person name="Gdanetz K."/>
            <person name="Chilvers M.I."/>
        </authorList>
    </citation>
    <scope>NUCLEOTIDE SEQUENCE</scope>
    <source>
        <strain evidence="3">PM02</strain>
    </source>
</reference>
<accession>A0AAD9I184</accession>
<evidence type="ECO:0000313" key="4">
    <source>
        <dbReference type="Proteomes" id="UP001217918"/>
    </source>
</evidence>
<dbReference type="InterPro" id="IPR046341">
    <property type="entry name" value="SET_dom_sf"/>
</dbReference>
<dbReference type="EMBL" id="JAQQPM010000003">
    <property type="protein sequence ID" value="KAK2069353.1"/>
    <property type="molecule type" value="Genomic_DNA"/>
</dbReference>
<evidence type="ECO:0000259" key="2">
    <source>
        <dbReference type="PROSITE" id="PS50280"/>
    </source>
</evidence>
<dbReference type="SMART" id="SM00317">
    <property type="entry name" value="SET"/>
    <property type="match status" value="1"/>
</dbReference>
<organism evidence="3 4">
    <name type="scientific">Phyllachora maydis</name>
    <dbReference type="NCBI Taxonomy" id="1825666"/>
    <lineage>
        <taxon>Eukaryota</taxon>
        <taxon>Fungi</taxon>
        <taxon>Dikarya</taxon>
        <taxon>Ascomycota</taxon>
        <taxon>Pezizomycotina</taxon>
        <taxon>Sordariomycetes</taxon>
        <taxon>Sordariomycetidae</taxon>
        <taxon>Phyllachorales</taxon>
        <taxon>Phyllachoraceae</taxon>
        <taxon>Phyllachora</taxon>
    </lineage>
</organism>
<dbReference type="Proteomes" id="UP001217918">
    <property type="component" value="Unassembled WGS sequence"/>
</dbReference>
<dbReference type="GO" id="GO:0005634">
    <property type="term" value="C:nucleus"/>
    <property type="evidence" value="ECO:0007669"/>
    <property type="project" value="TreeGrafter"/>
</dbReference>
<sequence length="292" mass="31847">MAAATTRQDSCSSSASAAAQPFDAARSSTIPAAARYRPPEDEPWLELRFVSAEVGLGIFAARDIPEGHFFLDEAPVFSAPFNGRVPSEKHLEEGCRNYKRAVARPGTGEVFQAAYPGVAVQVNRDVPPSSTHLASLGANLAAGHGTFAGSYVTAEEYAQILPPAAVSSDQEVGKAAVRTFLRNYAFEKPYSRQRRALQAGAHQHATSTGFVYLLGSLVNHECYPNWRQRTRHGMGPNAEAAVGRNGFLLFPEIDNLTLRARRNIKAGEEITISYNKENNDFSKRSWTSAFRV</sequence>
<dbReference type="SUPFAM" id="SSF82199">
    <property type="entry name" value="SET domain"/>
    <property type="match status" value="1"/>
</dbReference>
<dbReference type="PANTHER" id="PTHR12197:SF251">
    <property type="entry name" value="EG:BACR7C10.4 PROTEIN"/>
    <property type="match status" value="1"/>
</dbReference>
<dbReference type="PROSITE" id="PS50280">
    <property type="entry name" value="SET"/>
    <property type="match status" value="1"/>
</dbReference>
<dbReference type="InterPro" id="IPR001214">
    <property type="entry name" value="SET_dom"/>
</dbReference>
<dbReference type="InterPro" id="IPR050869">
    <property type="entry name" value="H3K4_H4K5_MeTrfase"/>
</dbReference>
<dbReference type="Gene3D" id="2.170.270.10">
    <property type="entry name" value="SET domain"/>
    <property type="match status" value="1"/>
</dbReference>
<dbReference type="AlphaFoldDB" id="A0AAD9I184"/>
<feature type="region of interest" description="Disordered" evidence="1">
    <location>
        <begin position="1"/>
        <end position="26"/>
    </location>
</feature>
<feature type="compositionally biased region" description="Low complexity" evidence="1">
    <location>
        <begin position="10"/>
        <end position="26"/>
    </location>
</feature>
<dbReference type="Pfam" id="PF00856">
    <property type="entry name" value="SET"/>
    <property type="match status" value="1"/>
</dbReference>
<comment type="caution">
    <text evidence="3">The sequence shown here is derived from an EMBL/GenBank/DDBJ whole genome shotgun (WGS) entry which is preliminary data.</text>
</comment>